<dbReference type="SUPFAM" id="SSF47986">
    <property type="entry name" value="DEATH domain"/>
    <property type="match status" value="1"/>
</dbReference>
<feature type="compositionally biased region" description="Basic and acidic residues" evidence="8">
    <location>
        <begin position="778"/>
        <end position="792"/>
    </location>
</feature>
<feature type="region of interest" description="Disordered" evidence="8">
    <location>
        <begin position="2113"/>
        <end position="2137"/>
    </location>
</feature>
<feature type="region of interest" description="Disordered" evidence="8">
    <location>
        <begin position="884"/>
        <end position="912"/>
    </location>
</feature>
<dbReference type="GO" id="GO:0007165">
    <property type="term" value="P:signal transduction"/>
    <property type="evidence" value="ECO:0007669"/>
    <property type="project" value="InterPro"/>
</dbReference>
<evidence type="ECO:0000259" key="9">
    <source>
        <dbReference type="PROSITE" id="PS50017"/>
    </source>
</evidence>
<feature type="compositionally biased region" description="Polar residues" evidence="8">
    <location>
        <begin position="808"/>
        <end position="825"/>
    </location>
</feature>
<feature type="compositionally biased region" description="Basic and acidic residues" evidence="8">
    <location>
        <begin position="584"/>
        <end position="609"/>
    </location>
</feature>
<feature type="region of interest" description="Disordered" evidence="8">
    <location>
        <begin position="731"/>
        <end position="850"/>
    </location>
</feature>
<dbReference type="EMBL" id="GECU01019760">
    <property type="protein sequence ID" value="JAS87946.1"/>
    <property type="molecule type" value="Transcribed_RNA"/>
</dbReference>
<organism evidence="11">
    <name type="scientific">Homalodisca liturata</name>
    <dbReference type="NCBI Taxonomy" id="320908"/>
    <lineage>
        <taxon>Eukaryota</taxon>
        <taxon>Metazoa</taxon>
        <taxon>Ecdysozoa</taxon>
        <taxon>Arthropoda</taxon>
        <taxon>Hexapoda</taxon>
        <taxon>Insecta</taxon>
        <taxon>Pterygota</taxon>
        <taxon>Neoptera</taxon>
        <taxon>Paraneoptera</taxon>
        <taxon>Hemiptera</taxon>
        <taxon>Auchenorrhyncha</taxon>
        <taxon>Membracoidea</taxon>
        <taxon>Cicadellidae</taxon>
        <taxon>Cicadellinae</taxon>
        <taxon>Proconiini</taxon>
        <taxon>Homalodisca</taxon>
    </lineage>
</organism>
<dbReference type="GO" id="GO:0005737">
    <property type="term" value="C:cytoplasm"/>
    <property type="evidence" value="ECO:0007669"/>
    <property type="project" value="UniProtKB-SubCell"/>
</dbReference>
<reference evidence="11" key="1">
    <citation type="submission" date="2015-11" db="EMBL/GenBank/DDBJ databases">
        <title>De novo transcriptome assembly of four potential Pierce s Disease insect vectors from Arizona vineyards.</title>
        <authorList>
            <person name="Tassone E.E."/>
        </authorList>
    </citation>
    <scope>NUCLEOTIDE SEQUENCE</scope>
</reference>
<dbReference type="GO" id="GO:0016020">
    <property type="term" value="C:membrane"/>
    <property type="evidence" value="ECO:0007669"/>
    <property type="project" value="UniProtKB-SubCell"/>
</dbReference>
<keyword evidence="4" id="KW-0597">Phosphoprotein</keyword>
<evidence type="ECO:0000256" key="7">
    <source>
        <dbReference type="ARBA" id="ARBA00023136"/>
    </source>
</evidence>
<comment type="subcellular location">
    <subcellularLocation>
        <location evidence="2">Cytoplasm</location>
    </subcellularLocation>
    <subcellularLocation>
        <location evidence="1">Membrane</location>
    </subcellularLocation>
</comment>
<feature type="non-terminal residue" evidence="11">
    <location>
        <position position="2137"/>
    </location>
</feature>
<feature type="non-terminal residue" evidence="11">
    <location>
        <position position="1"/>
    </location>
</feature>
<feature type="region of interest" description="Disordered" evidence="8">
    <location>
        <begin position="584"/>
        <end position="623"/>
    </location>
</feature>
<protein>
    <recommendedName>
        <fullName evidence="12">Death domain-containing protein</fullName>
    </recommendedName>
</protein>
<dbReference type="PROSITE" id="PS51145">
    <property type="entry name" value="ZU5"/>
    <property type="match status" value="1"/>
</dbReference>
<proteinExistence type="predicted"/>
<feature type="region of interest" description="Disordered" evidence="8">
    <location>
        <begin position="680"/>
        <end position="706"/>
    </location>
</feature>
<evidence type="ECO:0000256" key="5">
    <source>
        <dbReference type="ARBA" id="ARBA00022737"/>
    </source>
</evidence>
<keyword evidence="5" id="KW-0677">Repeat</keyword>
<dbReference type="InterPro" id="IPR051165">
    <property type="entry name" value="Multifunctional_ANK_Repeat"/>
</dbReference>
<dbReference type="InterPro" id="IPR000488">
    <property type="entry name" value="Death_dom"/>
</dbReference>
<sequence>GSLRGKEREIVILRSDNGETWREHTVDCSEEAVQDVLSHSFDKEDLAQLDENARTTRILTTDFPHYFAVVTRVRQEVHAIGPEGGMVSSSVVPQVQAVFPQGALTKKIKVGLQAQPISAELAAKLLGNRVAVSPIVTVEPRRRKFHKPITLTIPKPQAANKGMINQYSGDAPTLRLLCSITGGTTRAQWEDVTGSTPFTFVNDCVSFTTTVSARFWLMDCRNVGDATKMATELYREAIHVPFMAKFVVFAKRVDPLEARLRIFCMTDDKEDKTLEHQEHFTEVAKSRDVEVLEGKTQYVEFAGNLVPVTKSGEQLQLGFRAFRENRLPFTVRVKDQHADCVGRTLFMREARLPKGEPPQQPICVLNIVLPDEIIPEAILPEHELHKYSFIQDSSGLESYKRVDLRLSDISNLLGSDWVQLADELGVAPSDINRLKSEHPHSVAQQGLAMLRLWVSQAGNKAQASTLESALSRLGRDDIVQQCVFNVDQSSLHLLKDESRDASIRRSIPYSDKDFMKDSESVEDLSRTPLRKTGDIVEKDDKEERKYEAEEKEVEEIRKSVSERRKEIEKRLSLEKPLEKRIDGISEKVSLERGEDLSEKEIAEEKRVSSPDEEPSELSFEQKRLSFEQGKRVIEMKPDKTTMKEVKERADERFLAEERKAAEALQEKKSTVEETAISFQEKRKSFEQGLKEQKSIEKEDLKKEDVRKDSALFEGVSQGLVRLDAAFTAAPQVQDLLSPKVSKTPPPSPAEFKDITGTVAWTEEPAADTAVKAAQSQDWADKGKPDSTIELSKKGTSRVGMKKDIEISLQDNANLPLNNEIPQQTTKDNESATENSKDKDSKYQFTMSVPDKKSFTETMNSITTFLESEKNYNNQIIKVDPSRLTAVADTEVSSSDETEESRSESDQKSDKSFVGKMSKRLFGVFKKDDKSKSEKKQGKKKKLKNERNNENLTHAPSTKTIEPVESSEKIQKVGNENSTTSSGDIFTPQQLTDTDHEEKLSTNLKETCKDFSVPDLGKKVKFEGIQTYTHEQIKDATDTLKEIACTLISEEKEITHKPEDYTTDGKFNIHLEDKSNKEITQTKIGSETVKTVNDAENGHTTETIETKEVYGIQSEYKYSKSDDILKHPVKDTNTIKHTTKEIELMQPLNVIVSDESTEETHNKPDPKNECFIAAEVIPDNIKTQDTKQDGEIHEFMEKRKVTFSTDNADEIKRTTEDFKRKSAGVTFAMDVTLFDTESKSLKEGNYGERDDVPNNKDRISIIADKNIASTTTSIDEGTDVEPSAVFEKKQASKDISIPSRDGVKGPKEKKKSFFGALFGKSGETSKIKKGEITDAIEKSQFAGDDKSENFENTQESKISIDKQIVKEVKDVTELLHGYGNSSFEGNITENTNLHGNNETSSSVYESKIITDEVDKMDKEEINIPTSINTANEKIQEPKEQHKLSFSTIFGKNENALNTDEPNMASTTLAPSDIVVNDKVISTKEDWNIVSNKNVIPSNSKPIASILIDNTFLSKTSGLVNEEIKETKNIKKDINAAHATENADTKKSSDESSDSFSSNISLRSEQALNEIKSAMDNATKHTSKNIVEEMETSSSLAKDLIEPSGNVIQFEGSDGLRSTKMSNSLNQIDNTVSGTVCENEHKLKEESLKLVNELTSSGTTITTTENLSDLSYDNIGKNNITNSSNKPVVKANVLRIPEDLISDELDIASATQSIDTDTSNTIPEMFNTDKGVLSGFEKAITSHSNKSVNEFHNVAEDVRAKDFHSTMACRDGEKDKTISIKDSTFSNNNESLDDGKSYIAKSINKVTDLTTEKVVSFLDPRENDKTFTVESNMKDNMIPELIACSDSKSEVQFEGNISNVKENLNNVESFVSDPSLHIQKPSDVFDPTIVKVSLENIISEGVDKVIESTHLSPCVDEKDEIKLSKTQYTLGDVLNNESEKTESNICKAINESSEILTNTDLNSHPTPGRALIESGKLNETKSHEFKYTSVGLPSSLELIKDDILTSFGDGTQQSKVFVENAKNVDTSTIFSDGNYPSENEAATSGVDVFNELLENIQEEKKTMSEFVKQKADKAHVELKKVKSDKGSILDNAKSCIEDVLCNVKDKVTVTDEFKVSKEYSEQHTEPKANDDKSKKPMKN</sequence>
<keyword evidence="6" id="KW-0040">ANK repeat</keyword>
<dbReference type="Gene3D" id="1.10.533.10">
    <property type="entry name" value="Death Domain, Fas"/>
    <property type="match status" value="1"/>
</dbReference>
<evidence type="ECO:0000259" key="10">
    <source>
        <dbReference type="PROSITE" id="PS51145"/>
    </source>
</evidence>
<dbReference type="Gene3D" id="2.60.40.2660">
    <property type="match status" value="1"/>
</dbReference>
<keyword evidence="3" id="KW-0963">Cytoplasm</keyword>
<dbReference type="SMART" id="SM00005">
    <property type="entry name" value="DEATH"/>
    <property type="match status" value="1"/>
</dbReference>
<accession>A0A1B6IM11</accession>
<dbReference type="InterPro" id="IPR000906">
    <property type="entry name" value="ZU5_dom"/>
</dbReference>
<evidence type="ECO:0000256" key="8">
    <source>
        <dbReference type="SAM" id="MobiDB-lite"/>
    </source>
</evidence>
<dbReference type="PROSITE" id="PS50017">
    <property type="entry name" value="DEATH_DOMAIN"/>
    <property type="match status" value="1"/>
</dbReference>
<feature type="compositionally biased region" description="Polar residues" evidence="8">
    <location>
        <begin position="973"/>
        <end position="991"/>
    </location>
</feature>
<dbReference type="InterPro" id="IPR040745">
    <property type="entry name" value="Ankyrin_UPA"/>
</dbReference>
<dbReference type="CDD" id="cd08317">
    <property type="entry name" value="Death_ank"/>
    <property type="match status" value="1"/>
</dbReference>
<feature type="region of interest" description="Disordered" evidence="8">
    <location>
        <begin position="532"/>
        <end position="559"/>
    </location>
</feature>
<gene>
    <name evidence="11" type="ORF">g.51497</name>
</gene>
<dbReference type="Pfam" id="PF17809">
    <property type="entry name" value="UPA_2"/>
    <property type="match status" value="1"/>
</dbReference>
<dbReference type="Pfam" id="PF00531">
    <property type="entry name" value="Death"/>
    <property type="match status" value="1"/>
</dbReference>
<evidence type="ECO:0000256" key="6">
    <source>
        <dbReference type="ARBA" id="ARBA00023043"/>
    </source>
</evidence>
<evidence type="ECO:0000256" key="3">
    <source>
        <dbReference type="ARBA" id="ARBA00022490"/>
    </source>
</evidence>
<feature type="domain" description="ZU5" evidence="10">
    <location>
        <begin position="74"/>
        <end position="221"/>
    </location>
</feature>
<feature type="compositionally biased region" description="Basic and acidic residues" evidence="8">
    <location>
        <begin position="899"/>
        <end position="912"/>
    </location>
</feature>
<evidence type="ECO:0000256" key="4">
    <source>
        <dbReference type="ARBA" id="ARBA00022553"/>
    </source>
</evidence>
<feature type="domain" description="Death" evidence="9">
    <location>
        <begin position="402"/>
        <end position="480"/>
    </location>
</feature>
<feature type="region of interest" description="Disordered" evidence="8">
    <location>
        <begin position="1538"/>
        <end position="1559"/>
    </location>
</feature>
<dbReference type="PANTHER" id="PTHR24123">
    <property type="entry name" value="ANKYRIN REPEAT-CONTAINING"/>
    <property type="match status" value="1"/>
</dbReference>
<dbReference type="FunFam" id="2.60.40.2660:FF:000001">
    <property type="entry name" value="Ankyrin-3 isoform 2"/>
    <property type="match status" value="1"/>
</dbReference>
<evidence type="ECO:0000313" key="11">
    <source>
        <dbReference type="EMBL" id="JAS87946.1"/>
    </source>
</evidence>
<keyword evidence="7" id="KW-0472">Membrane</keyword>
<feature type="compositionally biased region" description="Basic and acidic residues" evidence="8">
    <location>
        <begin position="826"/>
        <end position="841"/>
    </location>
</feature>
<evidence type="ECO:0008006" key="12">
    <source>
        <dbReference type="Google" id="ProtNLM"/>
    </source>
</evidence>
<feature type="compositionally biased region" description="Basic and acidic residues" evidence="8">
    <location>
        <begin position="924"/>
        <end position="935"/>
    </location>
</feature>
<feature type="region of interest" description="Disordered" evidence="8">
    <location>
        <begin position="924"/>
        <end position="992"/>
    </location>
</feature>
<feature type="compositionally biased region" description="Polar residues" evidence="8">
    <location>
        <begin position="949"/>
        <end position="959"/>
    </location>
</feature>
<evidence type="ECO:0000256" key="1">
    <source>
        <dbReference type="ARBA" id="ARBA00004370"/>
    </source>
</evidence>
<dbReference type="FunFam" id="2.60.220.30:FF:000001">
    <property type="entry name" value="Ankyrin-3 isoform 2"/>
    <property type="match status" value="1"/>
</dbReference>
<feature type="compositionally biased region" description="Basic and acidic residues" evidence="8">
    <location>
        <begin position="1538"/>
        <end position="1548"/>
    </location>
</feature>
<evidence type="ECO:0000256" key="2">
    <source>
        <dbReference type="ARBA" id="ARBA00004496"/>
    </source>
</evidence>
<dbReference type="InterPro" id="IPR011029">
    <property type="entry name" value="DEATH-like_dom_sf"/>
</dbReference>
<dbReference type="Gene3D" id="2.60.220.30">
    <property type="match status" value="2"/>
</dbReference>
<name>A0A1B6IM11_9HEMI</name>
<dbReference type="PANTHER" id="PTHR24123:SF141">
    <property type="entry name" value="ANKYRIN 2, ISOFORM U"/>
    <property type="match status" value="1"/>
</dbReference>